<evidence type="ECO:0000313" key="2">
    <source>
        <dbReference type="EMBL" id="RMU65025.1"/>
    </source>
</evidence>
<feature type="region of interest" description="Disordered" evidence="1">
    <location>
        <begin position="171"/>
        <end position="193"/>
    </location>
</feature>
<gene>
    <name evidence="2" type="ORF">ALP29_200771</name>
</gene>
<reference evidence="2 3" key="1">
    <citation type="submission" date="2018-08" db="EMBL/GenBank/DDBJ databases">
        <title>Recombination of ecologically and evolutionarily significant loci maintains genetic cohesion in the Pseudomonas syringae species complex.</title>
        <authorList>
            <person name="Dillon M."/>
            <person name="Thakur S."/>
            <person name="Almeida R.N.D."/>
            <person name="Weir B.S."/>
            <person name="Guttman D.S."/>
        </authorList>
    </citation>
    <scope>NUCLEOTIDE SEQUENCE [LARGE SCALE GENOMIC DNA]</scope>
    <source>
        <strain evidence="2 3">ICMP 14479</strain>
    </source>
</reference>
<dbReference type="Proteomes" id="UP000280395">
    <property type="component" value="Unassembled WGS sequence"/>
</dbReference>
<organism evidence="2 3">
    <name type="scientific">Pseudomonas syringae pv. avii</name>
    <dbReference type="NCBI Taxonomy" id="663959"/>
    <lineage>
        <taxon>Bacteria</taxon>
        <taxon>Pseudomonadati</taxon>
        <taxon>Pseudomonadota</taxon>
        <taxon>Gammaproteobacteria</taxon>
        <taxon>Pseudomonadales</taxon>
        <taxon>Pseudomonadaceae</taxon>
        <taxon>Pseudomonas</taxon>
        <taxon>Pseudomonas syringae</taxon>
    </lineage>
</organism>
<accession>A0A3M5W5X2</accession>
<feature type="region of interest" description="Disordered" evidence="1">
    <location>
        <begin position="215"/>
        <end position="252"/>
    </location>
</feature>
<comment type="caution">
    <text evidence="2">The sequence shown here is derived from an EMBL/GenBank/DDBJ whole genome shotgun (WGS) entry which is preliminary data.</text>
</comment>
<sequence>MGHLITGVTGTLHGLRDVAGNIIHGIAHALHCAGHAGDLAQLVLRTGFQRATGFGEVMAQFAKPARVAHNTVDKAGDLRQKLLETLRQRDVFARSLVDPAIGGELVGGGQHAVEHVLILDRLGLILHGQVDQNGTLDHHVNRMHSHHAPAAAMLHDVHREARVVQGMKADVVDSDGDGGDQNRQPVAVEGQHGEKYEDAEVYFNLPMCLIDVQRGHDHQPDTDAAAHQSSAPDHAIQPGQHQRGATTDHNRLGKRIKPEPQAQRVHKQQPDQTQHDAVGLTVMLKETRGCGHRTHPFELHGDRCSCRFFKSARAKARPKCRPDSSPMPEFQTYIFFARYSGLRMRAAQICDAERHARHSHGA</sequence>
<evidence type="ECO:0000256" key="1">
    <source>
        <dbReference type="SAM" id="MobiDB-lite"/>
    </source>
</evidence>
<protein>
    <submittedName>
        <fullName evidence="2">Uncharacterized protein</fullName>
    </submittedName>
</protein>
<name>A0A3M5W5X2_PSESX</name>
<proteinExistence type="predicted"/>
<dbReference type="EMBL" id="RBUA01000170">
    <property type="protein sequence ID" value="RMU65025.1"/>
    <property type="molecule type" value="Genomic_DNA"/>
</dbReference>
<dbReference type="AlphaFoldDB" id="A0A3M5W5X2"/>
<evidence type="ECO:0000313" key="3">
    <source>
        <dbReference type="Proteomes" id="UP000280395"/>
    </source>
</evidence>